<proteinExistence type="predicted"/>
<dbReference type="AlphaFoldDB" id="A0A194XUU8"/>
<keyword evidence="1" id="KW-0732">Signal</keyword>
<keyword evidence="3" id="KW-1185">Reference proteome</keyword>
<dbReference type="GeneID" id="28815366"/>
<dbReference type="Proteomes" id="UP000070700">
    <property type="component" value="Unassembled WGS sequence"/>
</dbReference>
<dbReference type="EMBL" id="KQ947405">
    <property type="protein sequence ID" value="KUJ23482.1"/>
    <property type="molecule type" value="Genomic_DNA"/>
</dbReference>
<evidence type="ECO:0000256" key="1">
    <source>
        <dbReference type="SAM" id="SignalP"/>
    </source>
</evidence>
<accession>A0A194XUU8</accession>
<feature type="signal peptide" evidence="1">
    <location>
        <begin position="1"/>
        <end position="21"/>
    </location>
</feature>
<evidence type="ECO:0000313" key="2">
    <source>
        <dbReference type="EMBL" id="KUJ23482.1"/>
    </source>
</evidence>
<organism evidence="2 3">
    <name type="scientific">Mollisia scopiformis</name>
    <name type="common">Conifer needle endophyte fungus</name>
    <name type="synonym">Phialocephala scopiformis</name>
    <dbReference type="NCBI Taxonomy" id="149040"/>
    <lineage>
        <taxon>Eukaryota</taxon>
        <taxon>Fungi</taxon>
        <taxon>Dikarya</taxon>
        <taxon>Ascomycota</taxon>
        <taxon>Pezizomycotina</taxon>
        <taxon>Leotiomycetes</taxon>
        <taxon>Helotiales</taxon>
        <taxon>Mollisiaceae</taxon>
        <taxon>Mollisia</taxon>
    </lineage>
</organism>
<evidence type="ECO:0000313" key="3">
    <source>
        <dbReference type="Proteomes" id="UP000070700"/>
    </source>
</evidence>
<dbReference type="InParanoid" id="A0A194XUU8"/>
<protein>
    <submittedName>
        <fullName evidence="2">Uncharacterized protein</fullName>
    </submittedName>
</protein>
<gene>
    <name evidence="2" type="ORF">LY89DRAFT_183606</name>
</gene>
<feature type="chain" id="PRO_5008268685" evidence="1">
    <location>
        <begin position="22"/>
        <end position="240"/>
    </location>
</feature>
<dbReference type="KEGG" id="psco:LY89DRAFT_183606"/>
<dbReference type="OrthoDB" id="3434383at2759"/>
<name>A0A194XUU8_MOLSC</name>
<reference evidence="2 3" key="1">
    <citation type="submission" date="2015-10" db="EMBL/GenBank/DDBJ databases">
        <title>Full genome of DAOMC 229536 Phialocephala scopiformis, a fungal endophyte of spruce producing the potent anti-insectan compound rugulosin.</title>
        <authorList>
            <consortium name="DOE Joint Genome Institute"/>
            <person name="Walker A.K."/>
            <person name="Frasz S.L."/>
            <person name="Seifert K.A."/>
            <person name="Miller J.D."/>
            <person name="Mondo S.J."/>
            <person name="Labutti K."/>
            <person name="Lipzen A."/>
            <person name="Dockter R."/>
            <person name="Kennedy M."/>
            <person name="Grigoriev I.V."/>
            <person name="Spatafora J.W."/>
        </authorList>
    </citation>
    <scope>NUCLEOTIDE SEQUENCE [LARGE SCALE GENOMIC DNA]</scope>
    <source>
        <strain evidence="2 3">CBS 120377</strain>
    </source>
</reference>
<dbReference type="RefSeq" id="XP_018077837.1">
    <property type="nucleotide sequence ID" value="XM_018205640.1"/>
</dbReference>
<sequence length="240" mass="26008">MHIQMEGFILVLWMFVNAVHANPNASCWAKDDRPDIVVGFDIGMTHGAATVAFGNGSFMDIVRLEAGPAYQACVLQRIQVEGLNQSMSRYTALSDKNELRVRTQNSTAISNLTELCDADSAQRDLEALIQGMKTQTEGLLQEQISNLTVTTPDFLPEAVRLEIKLALGKASLHLSSCGDIEDSIIASTLATRLSQLPSRGGRNISAAECLLGPFGVEEVIAVTYTESILALSVFKLYTGK</sequence>